<dbReference type="InterPro" id="IPR011044">
    <property type="entry name" value="Quino_amine_DH_bsu"/>
</dbReference>
<comment type="caution">
    <text evidence="4">The sequence shown here is derived from an EMBL/GenBank/DDBJ whole genome shotgun (WGS) entry which is preliminary data.</text>
</comment>
<dbReference type="SUPFAM" id="SSF50969">
    <property type="entry name" value="YVTN repeat-like/Quinoprotein amine dehydrogenase"/>
    <property type="match status" value="1"/>
</dbReference>
<dbReference type="InterPro" id="IPR015943">
    <property type="entry name" value="WD40/YVTN_repeat-like_dom_sf"/>
</dbReference>
<dbReference type="Gene3D" id="2.130.10.10">
    <property type="entry name" value="YVTN repeat-like/Quinoprotein amine dehydrogenase"/>
    <property type="match status" value="1"/>
</dbReference>
<feature type="transmembrane region" description="Helical" evidence="2">
    <location>
        <begin position="430"/>
        <end position="450"/>
    </location>
</feature>
<sequence>MALVVVCAAVLVTLVLGTANAWAENGTNAGQTDGMLAPVTIPMPSDMQVDDGQMDLSNLRMSRDGKRVFVTMIAKGSGETSSSLWFMDVDIAKQEISRSVNLGENAETFNQGPIAEVPNSDVIYVCADSVYRIDADSHVRVLDDDGFITAGCVLSKDGRFLYAGKDRGRAATWNDPIPWGVNVYDAVSGNLIGQADLSSPQRRVFLLGGTNDGKTAYVSACQSETICSAQSLRIDNGTTSVIDDLYTIGSGYAARSGDFLILRRLDGDLTVLDMESRESHILHMDDSGDPSAFVVADGGGSVGVSNEQGTRIYDTDSGDPIGTVPDTTVRLLSKDGKIAIAKGKQEFTLYVIDSSTGNALARISDDGYRALSDYGNHNIFCALTQGAKGVSIQVVDLSQVIGAESQDKTNTTAAPDGDEQVRPAAGHLQWVYVLIAVAIAGILILILIIWRGRQRRHENAHSDAVPRHRSDSKRSPLTK</sequence>
<name>A0A6N9Z2R1_9BIFI</name>
<keyword evidence="2" id="KW-1133">Transmembrane helix</keyword>
<keyword evidence="5" id="KW-1185">Reference proteome</keyword>
<proteinExistence type="predicted"/>
<dbReference type="AlphaFoldDB" id="A0A6N9Z2R1"/>
<evidence type="ECO:0008006" key="6">
    <source>
        <dbReference type="Google" id="ProtNLM"/>
    </source>
</evidence>
<keyword evidence="2" id="KW-0472">Membrane</keyword>
<evidence type="ECO:0000256" key="1">
    <source>
        <dbReference type="SAM" id="MobiDB-lite"/>
    </source>
</evidence>
<accession>A0A6N9Z2R1</accession>
<protein>
    <recommendedName>
        <fullName evidence="6">PQQ-binding-like beta-propeller repeat protein</fullName>
    </recommendedName>
</protein>
<keyword evidence="2" id="KW-0812">Transmembrane</keyword>
<dbReference type="EMBL" id="WHZW01000003">
    <property type="protein sequence ID" value="NEG88781.1"/>
    <property type="molecule type" value="Genomic_DNA"/>
</dbReference>
<dbReference type="RefSeq" id="WP_163229423.1">
    <property type="nucleotide sequence ID" value="NZ_WHZW01000003.1"/>
</dbReference>
<evidence type="ECO:0000256" key="2">
    <source>
        <dbReference type="SAM" id="Phobius"/>
    </source>
</evidence>
<feature type="region of interest" description="Disordered" evidence="1">
    <location>
        <begin position="458"/>
        <end position="479"/>
    </location>
</feature>
<evidence type="ECO:0000313" key="4">
    <source>
        <dbReference type="EMBL" id="NEG88781.1"/>
    </source>
</evidence>
<gene>
    <name evidence="4" type="ORF">GFD25_01905</name>
</gene>
<feature type="signal peptide" evidence="3">
    <location>
        <begin position="1"/>
        <end position="23"/>
    </location>
</feature>
<evidence type="ECO:0000313" key="5">
    <source>
        <dbReference type="Proteomes" id="UP000469194"/>
    </source>
</evidence>
<feature type="chain" id="PRO_5039086614" description="PQQ-binding-like beta-propeller repeat protein" evidence="3">
    <location>
        <begin position="24"/>
        <end position="479"/>
    </location>
</feature>
<dbReference type="Proteomes" id="UP000469194">
    <property type="component" value="Unassembled WGS sequence"/>
</dbReference>
<organism evidence="4 5">
    <name type="scientific">Bifidobacterium aerophilum</name>
    <dbReference type="NCBI Taxonomy" id="1798155"/>
    <lineage>
        <taxon>Bacteria</taxon>
        <taxon>Bacillati</taxon>
        <taxon>Actinomycetota</taxon>
        <taxon>Actinomycetes</taxon>
        <taxon>Bifidobacteriales</taxon>
        <taxon>Bifidobacteriaceae</taxon>
        <taxon>Bifidobacterium</taxon>
    </lineage>
</organism>
<reference evidence="4 5" key="1">
    <citation type="submission" date="2019-10" db="EMBL/GenBank/DDBJ databases">
        <title>Bifidobacterium from non-human primates.</title>
        <authorList>
            <person name="Modesto M."/>
        </authorList>
    </citation>
    <scope>NUCLEOTIDE SEQUENCE [LARGE SCALE GENOMIC DNA]</scope>
    <source>
        <strain evidence="4 5">TRE17</strain>
    </source>
</reference>
<keyword evidence="3" id="KW-0732">Signal</keyword>
<evidence type="ECO:0000256" key="3">
    <source>
        <dbReference type="SAM" id="SignalP"/>
    </source>
</evidence>